<evidence type="ECO:0000313" key="7">
    <source>
        <dbReference type="Proteomes" id="UP000051155"/>
    </source>
</evidence>
<dbReference type="GO" id="GO:0019262">
    <property type="term" value="P:N-acetylneuraminate catabolic process"/>
    <property type="evidence" value="ECO:0007669"/>
    <property type="project" value="UniProtKB-UniRule"/>
</dbReference>
<dbReference type="InterPro" id="IPR037171">
    <property type="entry name" value="NagB/RpiA_transferase-like"/>
</dbReference>
<accession>A0A0R1PYU8</accession>
<feature type="active site" description="Proton acceptor; for ring-opening step" evidence="4">
    <location>
        <position position="131"/>
    </location>
</feature>
<dbReference type="STRING" id="1423812.FD20_GL002543"/>
<dbReference type="EC" id="3.5.99.6" evidence="4"/>
<dbReference type="PATRIC" id="fig|1423812.3.peg.2701"/>
<reference evidence="6 7" key="1">
    <citation type="journal article" date="2015" name="Genome Announc.">
        <title>Expanding the biotechnology potential of lactobacilli through comparative genomics of 213 strains and associated genera.</title>
        <authorList>
            <person name="Sun Z."/>
            <person name="Harris H.M."/>
            <person name="McCann A."/>
            <person name="Guo C."/>
            <person name="Argimon S."/>
            <person name="Zhang W."/>
            <person name="Yang X."/>
            <person name="Jeffery I.B."/>
            <person name="Cooney J.C."/>
            <person name="Kagawa T.F."/>
            <person name="Liu W."/>
            <person name="Song Y."/>
            <person name="Salvetti E."/>
            <person name="Wrobel A."/>
            <person name="Rasinkangas P."/>
            <person name="Parkhill J."/>
            <person name="Rea M.C."/>
            <person name="O'Sullivan O."/>
            <person name="Ritari J."/>
            <person name="Douillard F.P."/>
            <person name="Paul Ross R."/>
            <person name="Yang R."/>
            <person name="Briner A.E."/>
            <person name="Felis G.E."/>
            <person name="de Vos W.M."/>
            <person name="Barrangou R."/>
            <person name="Klaenhammer T.R."/>
            <person name="Caufield P.W."/>
            <person name="Cui Y."/>
            <person name="Zhang H."/>
            <person name="O'Toole P.W."/>
        </authorList>
    </citation>
    <scope>NUCLEOTIDE SEQUENCE [LARGE SCALE GENOMIC DNA]</scope>
    <source>
        <strain evidence="6 7">DSM 19971</strain>
    </source>
</reference>
<evidence type="ECO:0000256" key="4">
    <source>
        <dbReference type="HAMAP-Rule" id="MF_01241"/>
    </source>
</evidence>
<gene>
    <name evidence="4" type="primary">nagB</name>
    <name evidence="6" type="ORF">FD20_GL002543</name>
</gene>
<dbReference type="AlphaFoldDB" id="A0A0R1PYU8"/>
<dbReference type="GO" id="GO:0004342">
    <property type="term" value="F:glucosamine-6-phosphate deaminase activity"/>
    <property type="evidence" value="ECO:0007669"/>
    <property type="project" value="UniProtKB-UniRule"/>
</dbReference>
<keyword evidence="7" id="KW-1185">Reference proteome</keyword>
<feature type="active site" description="Proton acceptor; for enolization step" evidence="4">
    <location>
        <position position="63"/>
    </location>
</feature>
<dbReference type="FunFam" id="3.40.50.1360:FF:000003">
    <property type="entry name" value="Glucosamine-6-phosphate deaminase"/>
    <property type="match status" value="1"/>
</dbReference>
<sequence>MKIIVVKDDKQGGQAACELFKKELEQKNDAVFGLATGSTPISTYEALVHSNLDFNNSISVNLDEYVGLSSDHPQSYNYYMQEHLFRYKPFRESYLPNGGATDEEREISRYNAILEKNPIDLQLLGIGRNGHIGFNEPGTDFDLKTHKVELTESTIAANARFFNNSQDVPRYAYSMGIGSILKSKKIILEAFGNSKAEAIKNMIEGPVTQECPASVLQRHPNVTVILDEEAAQKLKK</sequence>
<proteinExistence type="inferred from homology"/>
<evidence type="ECO:0000256" key="2">
    <source>
        <dbReference type="ARBA" id="ARBA00022801"/>
    </source>
</evidence>
<feature type="domain" description="Glucosamine/galactosamine-6-phosphate isomerase" evidence="5">
    <location>
        <begin position="15"/>
        <end position="219"/>
    </location>
</feature>
<dbReference type="RefSeq" id="WP_057736709.1">
    <property type="nucleotide sequence ID" value="NZ_AZEG01000009.1"/>
</dbReference>
<comment type="function">
    <text evidence="4">Catalyzes the reversible isomerization-deamination of glucosamine 6-phosphate (GlcN6P) to form fructose 6-phosphate (Fru6P) and ammonium ion.</text>
</comment>
<dbReference type="Proteomes" id="UP000051155">
    <property type="component" value="Unassembled WGS sequence"/>
</dbReference>
<dbReference type="GO" id="GO:0042802">
    <property type="term" value="F:identical protein binding"/>
    <property type="evidence" value="ECO:0007669"/>
    <property type="project" value="TreeGrafter"/>
</dbReference>
<dbReference type="GO" id="GO:0016853">
    <property type="term" value="F:isomerase activity"/>
    <property type="evidence" value="ECO:0007669"/>
    <property type="project" value="UniProtKB-KW"/>
</dbReference>
<dbReference type="UniPathway" id="UPA00629">
    <property type="reaction ID" value="UER00684"/>
</dbReference>
<keyword evidence="3 4" id="KW-0119">Carbohydrate metabolism</keyword>
<dbReference type="PROSITE" id="PS01161">
    <property type="entry name" value="GLC_GALNAC_ISOMERASE"/>
    <property type="match status" value="1"/>
</dbReference>
<keyword evidence="2 4" id="KW-0378">Hydrolase</keyword>
<dbReference type="GO" id="GO:0006046">
    <property type="term" value="P:N-acetylglucosamine catabolic process"/>
    <property type="evidence" value="ECO:0007669"/>
    <property type="project" value="UniProtKB-UniRule"/>
</dbReference>
<evidence type="ECO:0000256" key="1">
    <source>
        <dbReference type="ARBA" id="ARBA00000644"/>
    </source>
</evidence>
<organism evidence="6 7">
    <name type="scientific">Liquorilactobacillus uvarum DSM 19971</name>
    <dbReference type="NCBI Taxonomy" id="1423812"/>
    <lineage>
        <taxon>Bacteria</taxon>
        <taxon>Bacillati</taxon>
        <taxon>Bacillota</taxon>
        <taxon>Bacilli</taxon>
        <taxon>Lactobacillales</taxon>
        <taxon>Lactobacillaceae</taxon>
        <taxon>Liquorilactobacillus</taxon>
    </lineage>
</organism>
<dbReference type="HAMAP" id="MF_01241">
    <property type="entry name" value="GlcN6P_deamin"/>
    <property type="match status" value="1"/>
</dbReference>
<dbReference type="CDD" id="cd01399">
    <property type="entry name" value="GlcN6P_deaminase"/>
    <property type="match status" value="1"/>
</dbReference>
<evidence type="ECO:0000259" key="5">
    <source>
        <dbReference type="Pfam" id="PF01182"/>
    </source>
</evidence>
<evidence type="ECO:0000313" key="6">
    <source>
        <dbReference type="EMBL" id="KRL37703.1"/>
    </source>
</evidence>
<comment type="similarity">
    <text evidence="4">Belongs to the glucosamine/galactosamine-6-phosphate isomerase family. NagB subfamily.</text>
</comment>
<dbReference type="InterPro" id="IPR018321">
    <property type="entry name" value="Glucosamine6P_isomerase_CS"/>
</dbReference>
<comment type="catalytic activity">
    <reaction evidence="1 4">
        <text>alpha-D-glucosamine 6-phosphate + H2O = beta-D-fructose 6-phosphate + NH4(+)</text>
        <dbReference type="Rhea" id="RHEA:12172"/>
        <dbReference type="ChEBI" id="CHEBI:15377"/>
        <dbReference type="ChEBI" id="CHEBI:28938"/>
        <dbReference type="ChEBI" id="CHEBI:57634"/>
        <dbReference type="ChEBI" id="CHEBI:75989"/>
        <dbReference type="EC" id="3.5.99.6"/>
    </reaction>
</comment>
<comment type="caution">
    <text evidence="4">Lacks conserved residue(s) required for the propagation of feature annotation.</text>
</comment>
<comment type="caution">
    <text evidence="6">The sequence shown here is derived from an EMBL/GenBank/DDBJ whole genome shotgun (WGS) entry which is preliminary data.</text>
</comment>
<dbReference type="InterPro" id="IPR006148">
    <property type="entry name" value="Glc/Gal-6P_isomerase"/>
</dbReference>
<dbReference type="NCBIfam" id="TIGR00502">
    <property type="entry name" value="nagB"/>
    <property type="match status" value="1"/>
</dbReference>
<keyword evidence="6" id="KW-0413">Isomerase</keyword>
<dbReference type="Pfam" id="PF01182">
    <property type="entry name" value="Glucosamine_iso"/>
    <property type="match status" value="1"/>
</dbReference>
<dbReference type="SUPFAM" id="SSF100950">
    <property type="entry name" value="NagB/RpiA/CoA transferase-like"/>
    <property type="match status" value="1"/>
</dbReference>
<name>A0A0R1PYU8_9LACO</name>
<dbReference type="PANTHER" id="PTHR11280:SF5">
    <property type="entry name" value="GLUCOSAMINE-6-PHOSPHATE ISOMERASE"/>
    <property type="match status" value="1"/>
</dbReference>
<dbReference type="GO" id="GO:0005737">
    <property type="term" value="C:cytoplasm"/>
    <property type="evidence" value="ECO:0007669"/>
    <property type="project" value="TreeGrafter"/>
</dbReference>
<dbReference type="PANTHER" id="PTHR11280">
    <property type="entry name" value="GLUCOSAMINE-6-PHOSPHATE ISOMERASE"/>
    <property type="match status" value="1"/>
</dbReference>
<dbReference type="Gene3D" id="3.40.50.1360">
    <property type="match status" value="1"/>
</dbReference>
<dbReference type="GO" id="GO:0005975">
    <property type="term" value="P:carbohydrate metabolic process"/>
    <property type="evidence" value="ECO:0007669"/>
    <property type="project" value="InterPro"/>
</dbReference>
<evidence type="ECO:0000256" key="3">
    <source>
        <dbReference type="ARBA" id="ARBA00023277"/>
    </source>
</evidence>
<protein>
    <recommendedName>
        <fullName evidence="4">Glucosamine-6-phosphate deaminase</fullName>
        <ecNumber evidence="4">3.5.99.6</ecNumber>
    </recommendedName>
    <alternativeName>
        <fullName evidence="4">GlcN6P deaminase</fullName>
        <shortName evidence="4">GNPDA</shortName>
    </alternativeName>
    <alternativeName>
        <fullName evidence="4">Glucosamine-6-phosphate isomerase</fullName>
    </alternativeName>
</protein>
<feature type="active site" description="For ring-opening step" evidence="4">
    <location>
        <position position="136"/>
    </location>
</feature>
<feature type="active site" description="For ring-opening step" evidence="4">
    <location>
        <position position="129"/>
    </location>
</feature>
<dbReference type="OrthoDB" id="9791139at2"/>
<dbReference type="EMBL" id="AZEG01000009">
    <property type="protein sequence ID" value="KRL37703.1"/>
    <property type="molecule type" value="Genomic_DNA"/>
</dbReference>
<dbReference type="InterPro" id="IPR004547">
    <property type="entry name" value="Glucosamine6P_isomerase"/>
</dbReference>
<dbReference type="GO" id="GO:0006043">
    <property type="term" value="P:glucosamine catabolic process"/>
    <property type="evidence" value="ECO:0007669"/>
    <property type="project" value="TreeGrafter"/>
</dbReference>
<comment type="pathway">
    <text evidence="4">Amino-sugar metabolism; N-acetylneuraminate degradation; D-fructose 6-phosphate from N-acetylneuraminate: step 5/5.</text>
</comment>